<name>K6Z4Y9_9ALTE</name>
<keyword evidence="2" id="KW-1185">Reference proteome</keyword>
<dbReference type="Proteomes" id="UP000011864">
    <property type="component" value="Chromosome"/>
</dbReference>
<protein>
    <submittedName>
        <fullName evidence="1">Uncharacterized protein</fullName>
    </submittedName>
</protein>
<dbReference type="HOGENOM" id="CLU_2863784_0_0_6"/>
<dbReference type="PATRIC" id="fig|1129794.4.peg.419"/>
<dbReference type="EMBL" id="CP003837">
    <property type="protein sequence ID" value="AGH42534.1"/>
    <property type="molecule type" value="Genomic_DNA"/>
</dbReference>
<organism evidence="1 2">
    <name type="scientific">Paraglaciecola psychrophila 170</name>
    <dbReference type="NCBI Taxonomy" id="1129794"/>
    <lineage>
        <taxon>Bacteria</taxon>
        <taxon>Pseudomonadati</taxon>
        <taxon>Pseudomonadota</taxon>
        <taxon>Gammaproteobacteria</taxon>
        <taxon>Alteromonadales</taxon>
        <taxon>Alteromonadaceae</taxon>
        <taxon>Paraglaciecola</taxon>
    </lineage>
</organism>
<evidence type="ECO:0000313" key="2">
    <source>
        <dbReference type="Proteomes" id="UP000011864"/>
    </source>
</evidence>
<reference evidence="1 2" key="1">
    <citation type="journal article" date="2013" name="Genome Announc.">
        <title>Complete Genome Sequence of Glaciecola psychrophila Strain 170T.</title>
        <authorList>
            <person name="Yin J."/>
            <person name="Chen J."/>
            <person name="Liu G."/>
            <person name="Yu Y."/>
            <person name="Song L."/>
            <person name="Wang X."/>
            <person name="Qu X."/>
        </authorList>
    </citation>
    <scope>NUCLEOTIDE SEQUENCE [LARGE SCALE GENOMIC DNA]</scope>
    <source>
        <strain evidence="1 2">170</strain>
    </source>
</reference>
<gene>
    <name evidence="1" type="ORF">C427_0424</name>
</gene>
<dbReference type="STRING" id="1129794.C427_0424"/>
<evidence type="ECO:0000313" key="1">
    <source>
        <dbReference type="EMBL" id="AGH42534.1"/>
    </source>
</evidence>
<dbReference type="KEGG" id="gps:C427_0424"/>
<accession>K6Z4Y9</accession>
<sequence length="64" mass="7667">MKLFDYLSFRVKLLTIASLVIWAAIQSTCFSEEIRSLLPLQVFHPFNTWMTKKILRVLFTHYLF</sequence>
<proteinExistence type="predicted"/>
<dbReference type="AlphaFoldDB" id="K6Z4Y9"/>